<evidence type="ECO:0000259" key="6">
    <source>
        <dbReference type="PROSITE" id="PS50089"/>
    </source>
</evidence>
<dbReference type="GO" id="GO:0008270">
    <property type="term" value="F:zinc ion binding"/>
    <property type="evidence" value="ECO:0007669"/>
    <property type="project" value="UniProtKB-KW"/>
</dbReference>
<keyword evidence="5" id="KW-0812">Transmembrane</keyword>
<keyword evidence="1" id="KW-0479">Metal-binding</keyword>
<evidence type="ECO:0000256" key="3">
    <source>
        <dbReference type="ARBA" id="ARBA00022833"/>
    </source>
</evidence>
<dbReference type="SMART" id="SM00184">
    <property type="entry name" value="RING"/>
    <property type="match status" value="1"/>
</dbReference>
<dbReference type="Gene3D" id="3.30.40.10">
    <property type="entry name" value="Zinc/RING finger domain, C3HC4 (zinc finger)"/>
    <property type="match status" value="1"/>
</dbReference>
<sequence length="175" mass="19924">MIRILGLVVPLSLASYVSYHVSVSMLCDATASRTHVVLSCTAGFLIWCYILLSFCRRCKEMFVSDSDDDDDDEEFVDIETQEIRRIRELWEILEAACFINKAMTALPPAECFCEDQTKESRSDNCCICLEEFKNGDFIQPFGVCRHEFHSSCVQSWVLAGNITCPLCRQKLPINV</sequence>
<feature type="transmembrane region" description="Helical" evidence="5">
    <location>
        <begin position="36"/>
        <end position="55"/>
    </location>
</feature>
<proteinExistence type="predicted"/>
<gene>
    <name evidence="7" type="ORF">DEO72_LG1g141</name>
</gene>
<evidence type="ECO:0000313" key="7">
    <source>
        <dbReference type="EMBL" id="QCD76522.1"/>
    </source>
</evidence>
<dbReference type="PROSITE" id="PS50089">
    <property type="entry name" value="ZF_RING_2"/>
    <property type="match status" value="1"/>
</dbReference>
<dbReference type="SUPFAM" id="SSF57850">
    <property type="entry name" value="RING/U-box"/>
    <property type="match status" value="1"/>
</dbReference>
<evidence type="ECO:0000256" key="4">
    <source>
        <dbReference type="PROSITE-ProRule" id="PRU00175"/>
    </source>
</evidence>
<dbReference type="InterPro" id="IPR013083">
    <property type="entry name" value="Znf_RING/FYVE/PHD"/>
</dbReference>
<evidence type="ECO:0000313" key="8">
    <source>
        <dbReference type="Proteomes" id="UP000501690"/>
    </source>
</evidence>
<feature type="domain" description="RING-type" evidence="6">
    <location>
        <begin position="125"/>
        <end position="168"/>
    </location>
</feature>
<keyword evidence="3" id="KW-0862">Zinc</keyword>
<protein>
    <recommendedName>
        <fullName evidence="6">RING-type domain-containing protein</fullName>
    </recommendedName>
</protein>
<accession>A0A4D6KH62</accession>
<dbReference type="PANTHER" id="PTHR45798:SF44">
    <property type="entry name" value="RING-H2 FINGER PROTEIN ATL74"/>
    <property type="match status" value="1"/>
</dbReference>
<dbReference type="PANTHER" id="PTHR45798">
    <property type="entry name" value="RING-H2 FINGER PROTEIN ATL61-RELATED-RELATED"/>
    <property type="match status" value="1"/>
</dbReference>
<dbReference type="AlphaFoldDB" id="A0A4D6KH62"/>
<dbReference type="InterPro" id="IPR052788">
    <property type="entry name" value="RING-type_E3_ligase_ATL"/>
</dbReference>
<name>A0A4D6KH62_VIGUN</name>
<organism evidence="7 8">
    <name type="scientific">Vigna unguiculata</name>
    <name type="common">Cowpea</name>
    <dbReference type="NCBI Taxonomy" id="3917"/>
    <lineage>
        <taxon>Eukaryota</taxon>
        <taxon>Viridiplantae</taxon>
        <taxon>Streptophyta</taxon>
        <taxon>Embryophyta</taxon>
        <taxon>Tracheophyta</taxon>
        <taxon>Spermatophyta</taxon>
        <taxon>Magnoliopsida</taxon>
        <taxon>eudicotyledons</taxon>
        <taxon>Gunneridae</taxon>
        <taxon>Pentapetalae</taxon>
        <taxon>rosids</taxon>
        <taxon>fabids</taxon>
        <taxon>Fabales</taxon>
        <taxon>Fabaceae</taxon>
        <taxon>Papilionoideae</taxon>
        <taxon>50 kb inversion clade</taxon>
        <taxon>NPAAA clade</taxon>
        <taxon>indigoferoid/millettioid clade</taxon>
        <taxon>Phaseoleae</taxon>
        <taxon>Vigna</taxon>
    </lineage>
</organism>
<evidence type="ECO:0000256" key="1">
    <source>
        <dbReference type="ARBA" id="ARBA00022723"/>
    </source>
</evidence>
<reference evidence="7 8" key="1">
    <citation type="submission" date="2019-04" db="EMBL/GenBank/DDBJ databases">
        <title>An improved genome assembly and genetic linkage map for asparagus bean, Vigna unguiculata ssp. sesquipedialis.</title>
        <authorList>
            <person name="Xia Q."/>
            <person name="Zhang R."/>
            <person name="Dong Y."/>
        </authorList>
    </citation>
    <scope>NUCLEOTIDE SEQUENCE [LARGE SCALE GENOMIC DNA]</scope>
    <source>
        <tissue evidence="7">Leaf</tissue>
    </source>
</reference>
<evidence type="ECO:0000256" key="2">
    <source>
        <dbReference type="ARBA" id="ARBA00022771"/>
    </source>
</evidence>
<evidence type="ECO:0000256" key="5">
    <source>
        <dbReference type="SAM" id="Phobius"/>
    </source>
</evidence>
<dbReference type="Pfam" id="PF13639">
    <property type="entry name" value="zf-RING_2"/>
    <property type="match status" value="1"/>
</dbReference>
<keyword evidence="2 4" id="KW-0863">Zinc-finger</keyword>
<keyword evidence="5" id="KW-0472">Membrane</keyword>
<dbReference type="EMBL" id="CP039345">
    <property type="protein sequence ID" value="QCD76522.1"/>
    <property type="molecule type" value="Genomic_DNA"/>
</dbReference>
<dbReference type="InterPro" id="IPR001841">
    <property type="entry name" value="Znf_RING"/>
</dbReference>
<keyword evidence="5" id="KW-1133">Transmembrane helix</keyword>
<dbReference type="Proteomes" id="UP000501690">
    <property type="component" value="Linkage Group LG1"/>
</dbReference>
<keyword evidence="8" id="KW-1185">Reference proteome</keyword>